<keyword evidence="3" id="KW-1185">Reference proteome</keyword>
<reference evidence="2" key="1">
    <citation type="journal article" date="2023" name="Mol. Phylogenet. Evol.">
        <title>Genome-scale phylogeny and comparative genomics of the fungal order Sordariales.</title>
        <authorList>
            <person name="Hensen N."/>
            <person name="Bonometti L."/>
            <person name="Westerberg I."/>
            <person name="Brannstrom I.O."/>
            <person name="Guillou S."/>
            <person name="Cros-Aarteil S."/>
            <person name="Calhoun S."/>
            <person name="Haridas S."/>
            <person name="Kuo A."/>
            <person name="Mondo S."/>
            <person name="Pangilinan J."/>
            <person name="Riley R."/>
            <person name="LaButti K."/>
            <person name="Andreopoulos B."/>
            <person name="Lipzen A."/>
            <person name="Chen C."/>
            <person name="Yan M."/>
            <person name="Daum C."/>
            <person name="Ng V."/>
            <person name="Clum A."/>
            <person name="Steindorff A."/>
            <person name="Ohm R.A."/>
            <person name="Martin F."/>
            <person name="Silar P."/>
            <person name="Natvig D.O."/>
            <person name="Lalanne C."/>
            <person name="Gautier V."/>
            <person name="Ament-Velasquez S.L."/>
            <person name="Kruys A."/>
            <person name="Hutchinson M.I."/>
            <person name="Powell A.J."/>
            <person name="Barry K."/>
            <person name="Miller A.N."/>
            <person name="Grigoriev I.V."/>
            <person name="Debuchy R."/>
            <person name="Gladieux P."/>
            <person name="Hiltunen Thoren M."/>
            <person name="Johannesson H."/>
        </authorList>
    </citation>
    <scope>NUCLEOTIDE SEQUENCE</scope>
    <source>
        <strain evidence="2">CBS 359.72</strain>
    </source>
</reference>
<dbReference type="AlphaFoldDB" id="A0AAN7HKS7"/>
<dbReference type="Pfam" id="PF11578">
    <property type="entry name" value="DUF3237"/>
    <property type="match status" value="2"/>
</dbReference>
<accession>A0AAN7HKS7</accession>
<comment type="caution">
    <text evidence="2">The sequence shown here is derived from an EMBL/GenBank/DDBJ whole genome shotgun (WGS) entry which is preliminary data.</text>
</comment>
<keyword evidence="1" id="KW-0732">Signal</keyword>
<organism evidence="2 3">
    <name type="scientific">Corynascus novoguineensis</name>
    <dbReference type="NCBI Taxonomy" id="1126955"/>
    <lineage>
        <taxon>Eukaryota</taxon>
        <taxon>Fungi</taxon>
        <taxon>Dikarya</taxon>
        <taxon>Ascomycota</taxon>
        <taxon>Pezizomycotina</taxon>
        <taxon>Sordariomycetes</taxon>
        <taxon>Sordariomycetidae</taxon>
        <taxon>Sordariales</taxon>
        <taxon>Chaetomiaceae</taxon>
        <taxon>Corynascus</taxon>
    </lineage>
</organism>
<gene>
    <name evidence="2" type="ORF">C7999DRAFT_17998</name>
</gene>
<proteinExistence type="inferred from homology"/>
<evidence type="ECO:0000256" key="1">
    <source>
        <dbReference type="SAM" id="SignalP"/>
    </source>
</evidence>
<sequence length="157" mass="16525">MKGFFGLLLGLAASVTAQDTPAAPGLTYLYSLNCTLGQALPVGAGPHGTRTVIPITGGTFSGPRLSGKVLDLGADWGLIDKDGTFSADTRYHLQTDDNAHIFIRTAGPAQADGKIHLSIKFETGSEKYYWLNNIIAVGVLTTGNGYVAIDGWQLDSP</sequence>
<feature type="signal peptide" evidence="1">
    <location>
        <begin position="1"/>
        <end position="17"/>
    </location>
</feature>
<dbReference type="Proteomes" id="UP001303647">
    <property type="component" value="Unassembled WGS sequence"/>
</dbReference>
<dbReference type="PANTHER" id="PTHR37315">
    <property type="entry name" value="UPF0311 PROTEIN BLR7842"/>
    <property type="match status" value="1"/>
</dbReference>
<dbReference type="HAMAP" id="MF_00775">
    <property type="entry name" value="UPF0311"/>
    <property type="match status" value="1"/>
</dbReference>
<dbReference type="InterPro" id="IPR020915">
    <property type="entry name" value="UPF0311"/>
</dbReference>
<name>A0AAN7HKS7_9PEZI</name>
<dbReference type="EMBL" id="MU857790">
    <property type="protein sequence ID" value="KAK4243679.1"/>
    <property type="molecule type" value="Genomic_DNA"/>
</dbReference>
<dbReference type="Gene3D" id="2.40.160.20">
    <property type="match status" value="1"/>
</dbReference>
<protein>
    <submittedName>
        <fullName evidence="2">Uncharacterized protein</fullName>
    </submittedName>
</protein>
<feature type="chain" id="PRO_5042824368" evidence="1">
    <location>
        <begin position="18"/>
        <end position="157"/>
    </location>
</feature>
<evidence type="ECO:0000313" key="2">
    <source>
        <dbReference type="EMBL" id="KAK4243679.1"/>
    </source>
</evidence>
<reference evidence="2" key="2">
    <citation type="submission" date="2023-05" db="EMBL/GenBank/DDBJ databases">
        <authorList>
            <consortium name="Lawrence Berkeley National Laboratory"/>
            <person name="Steindorff A."/>
            <person name="Hensen N."/>
            <person name="Bonometti L."/>
            <person name="Westerberg I."/>
            <person name="Brannstrom I.O."/>
            <person name="Guillou S."/>
            <person name="Cros-Aarteil S."/>
            <person name="Calhoun S."/>
            <person name="Haridas S."/>
            <person name="Kuo A."/>
            <person name="Mondo S."/>
            <person name="Pangilinan J."/>
            <person name="Riley R."/>
            <person name="Labutti K."/>
            <person name="Andreopoulos B."/>
            <person name="Lipzen A."/>
            <person name="Chen C."/>
            <person name="Yanf M."/>
            <person name="Daum C."/>
            <person name="Ng V."/>
            <person name="Clum A."/>
            <person name="Ohm R."/>
            <person name="Martin F."/>
            <person name="Silar P."/>
            <person name="Natvig D."/>
            <person name="Lalanne C."/>
            <person name="Gautier V."/>
            <person name="Ament-Velasquez S.L."/>
            <person name="Kruys A."/>
            <person name="Hutchinson M.I."/>
            <person name="Powell A.J."/>
            <person name="Barry K."/>
            <person name="Miller A.N."/>
            <person name="Grigoriev I.V."/>
            <person name="Debuchy R."/>
            <person name="Gladieux P."/>
            <person name="Thoren M.H."/>
            <person name="Johannesson H."/>
        </authorList>
    </citation>
    <scope>NUCLEOTIDE SEQUENCE</scope>
    <source>
        <strain evidence="2">CBS 359.72</strain>
    </source>
</reference>
<evidence type="ECO:0000313" key="3">
    <source>
        <dbReference type="Proteomes" id="UP001303647"/>
    </source>
</evidence>
<dbReference type="PANTHER" id="PTHR37315:SF1">
    <property type="entry name" value="UPF0311 PROTEIN BLR7842"/>
    <property type="match status" value="1"/>
</dbReference>